<evidence type="ECO:0000313" key="14">
    <source>
        <dbReference type="EMBL" id="KFA90260.1"/>
    </source>
</evidence>
<protein>
    <recommendedName>
        <fullName evidence="10">Thiamine-phosphate synthase</fullName>
        <shortName evidence="10">TP synthase</shortName>
        <shortName evidence="10">TPS</shortName>
        <ecNumber evidence="10">2.5.1.3</ecNumber>
    </recommendedName>
    <alternativeName>
        <fullName evidence="10">Thiamine-phosphate pyrophosphorylase</fullName>
        <shortName evidence="10">TMP pyrophosphorylase</shortName>
        <shortName evidence="10">TMP-PPase</shortName>
    </alternativeName>
</protein>
<gene>
    <name evidence="10" type="primary">thiE</name>
    <name evidence="14" type="ORF">Q664_30340</name>
</gene>
<organism evidence="14 15">
    <name type="scientific">Archangium violaceum Cb vi76</name>
    <dbReference type="NCBI Taxonomy" id="1406225"/>
    <lineage>
        <taxon>Bacteria</taxon>
        <taxon>Pseudomonadati</taxon>
        <taxon>Myxococcota</taxon>
        <taxon>Myxococcia</taxon>
        <taxon>Myxococcales</taxon>
        <taxon>Cystobacterineae</taxon>
        <taxon>Archangiaceae</taxon>
        <taxon>Archangium</taxon>
    </lineage>
</organism>
<feature type="binding site" evidence="10">
    <location>
        <position position="168"/>
    </location>
    <ligand>
        <name>2-[(2R,5Z)-2-carboxy-4-methylthiazol-5(2H)-ylidene]ethyl phosphate</name>
        <dbReference type="ChEBI" id="CHEBI:62899"/>
    </ligand>
</feature>
<evidence type="ECO:0000256" key="5">
    <source>
        <dbReference type="ARBA" id="ARBA00022842"/>
    </source>
</evidence>
<dbReference type="GO" id="GO:0009229">
    <property type="term" value="P:thiamine diphosphate biosynthetic process"/>
    <property type="evidence" value="ECO:0007669"/>
    <property type="project" value="UniProtKB-UniRule"/>
</dbReference>
<reference evidence="14 15" key="1">
    <citation type="submission" date="2014-07" db="EMBL/GenBank/DDBJ databases">
        <title>Draft Genome Sequence of Gephyronic Acid Producer, Cystobacter violaceus Strain Cb vi76.</title>
        <authorList>
            <person name="Stevens D.C."/>
            <person name="Young J."/>
            <person name="Carmichael R."/>
            <person name="Tan J."/>
            <person name="Taylor R.E."/>
        </authorList>
    </citation>
    <scope>NUCLEOTIDE SEQUENCE [LARGE SCALE GENOMIC DNA]</scope>
    <source>
        <strain evidence="14 15">Cb vi76</strain>
    </source>
</reference>
<dbReference type="InterPro" id="IPR013785">
    <property type="entry name" value="Aldolase_TIM"/>
</dbReference>
<feature type="binding site" evidence="10">
    <location>
        <position position="140"/>
    </location>
    <ligand>
        <name>4-amino-2-methyl-5-(diphosphooxymethyl)pyrimidine</name>
        <dbReference type="ChEBI" id="CHEBI:57841"/>
    </ligand>
</feature>
<dbReference type="PANTHER" id="PTHR20857:SF15">
    <property type="entry name" value="THIAMINE-PHOSPHATE SYNTHASE"/>
    <property type="match status" value="1"/>
</dbReference>
<comment type="catalytic activity">
    <reaction evidence="8 10 11">
        <text>2-(2-carboxy-4-methylthiazol-5-yl)ethyl phosphate + 4-amino-2-methyl-5-(diphosphooxymethyl)pyrimidine + 2 H(+) = thiamine phosphate + CO2 + diphosphate</text>
        <dbReference type="Rhea" id="RHEA:47848"/>
        <dbReference type="ChEBI" id="CHEBI:15378"/>
        <dbReference type="ChEBI" id="CHEBI:16526"/>
        <dbReference type="ChEBI" id="CHEBI:33019"/>
        <dbReference type="ChEBI" id="CHEBI:37575"/>
        <dbReference type="ChEBI" id="CHEBI:57841"/>
        <dbReference type="ChEBI" id="CHEBI:62890"/>
        <dbReference type="EC" id="2.5.1.3"/>
    </reaction>
</comment>
<keyword evidence="6 10" id="KW-0784">Thiamine biosynthesis</keyword>
<dbReference type="InterPro" id="IPR036206">
    <property type="entry name" value="ThiamineP_synth_sf"/>
</dbReference>
<evidence type="ECO:0000256" key="2">
    <source>
        <dbReference type="ARBA" id="ARBA00005165"/>
    </source>
</evidence>
<evidence type="ECO:0000256" key="7">
    <source>
        <dbReference type="ARBA" id="ARBA00047334"/>
    </source>
</evidence>
<evidence type="ECO:0000256" key="1">
    <source>
        <dbReference type="ARBA" id="ARBA00003814"/>
    </source>
</evidence>
<evidence type="ECO:0000256" key="4">
    <source>
        <dbReference type="ARBA" id="ARBA00022723"/>
    </source>
</evidence>
<evidence type="ECO:0000256" key="9">
    <source>
        <dbReference type="ARBA" id="ARBA00047883"/>
    </source>
</evidence>
<evidence type="ECO:0000256" key="6">
    <source>
        <dbReference type="ARBA" id="ARBA00022977"/>
    </source>
</evidence>
<keyword evidence="4 10" id="KW-0479">Metal-binding</keyword>
<keyword evidence="3 10" id="KW-0808">Transferase</keyword>
<evidence type="ECO:0000256" key="12">
    <source>
        <dbReference type="RuleBase" id="RU004253"/>
    </source>
</evidence>
<comment type="catalytic activity">
    <reaction evidence="7 10 11">
        <text>4-methyl-5-(2-phosphooxyethyl)-thiazole + 4-amino-2-methyl-5-(diphosphooxymethyl)pyrimidine + H(+) = thiamine phosphate + diphosphate</text>
        <dbReference type="Rhea" id="RHEA:22328"/>
        <dbReference type="ChEBI" id="CHEBI:15378"/>
        <dbReference type="ChEBI" id="CHEBI:33019"/>
        <dbReference type="ChEBI" id="CHEBI:37575"/>
        <dbReference type="ChEBI" id="CHEBI:57841"/>
        <dbReference type="ChEBI" id="CHEBI:58296"/>
        <dbReference type="EC" id="2.5.1.3"/>
    </reaction>
</comment>
<dbReference type="EMBL" id="JPMI01000220">
    <property type="protein sequence ID" value="KFA90260.1"/>
    <property type="molecule type" value="Genomic_DNA"/>
</dbReference>
<comment type="caution">
    <text evidence="14">The sequence shown here is derived from an EMBL/GenBank/DDBJ whole genome shotgun (WGS) entry which is preliminary data.</text>
</comment>
<keyword evidence="5 10" id="KW-0460">Magnesium</keyword>
<name>A0A084SP75_9BACT</name>
<dbReference type="Gene3D" id="3.20.20.70">
    <property type="entry name" value="Aldolase class I"/>
    <property type="match status" value="1"/>
</dbReference>
<feature type="domain" description="Thiamine phosphate synthase/TenI" evidence="13">
    <location>
        <begin position="10"/>
        <end position="191"/>
    </location>
</feature>
<dbReference type="HAMAP" id="MF_00097">
    <property type="entry name" value="TMP_synthase"/>
    <property type="match status" value="1"/>
</dbReference>
<feature type="binding site" evidence="10">
    <location>
        <position position="72"/>
    </location>
    <ligand>
        <name>4-amino-2-methyl-5-(diphosphooxymethyl)pyrimidine</name>
        <dbReference type="ChEBI" id="CHEBI:57841"/>
    </ligand>
</feature>
<evidence type="ECO:0000256" key="11">
    <source>
        <dbReference type="RuleBase" id="RU003826"/>
    </source>
</evidence>
<evidence type="ECO:0000259" key="13">
    <source>
        <dbReference type="Pfam" id="PF02581"/>
    </source>
</evidence>
<feature type="binding site" evidence="10">
    <location>
        <begin position="40"/>
        <end position="44"/>
    </location>
    <ligand>
        <name>4-amino-2-methyl-5-(diphosphooxymethyl)pyrimidine</name>
        <dbReference type="ChEBI" id="CHEBI:57841"/>
    </ligand>
</feature>
<dbReference type="GO" id="GO:0000287">
    <property type="term" value="F:magnesium ion binding"/>
    <property type="evidence" value="ECO:0007669"/>
    <property type="project" value="UniProtKB-UniRule"/>
</dbReference>
<dbReference type="UniPathway" id="UPA00060">
    <property type="reaction ID" value="UER00141"/>
</dbReference>
<evidence type="ECO:0000256" key="8">
    <source>
        <dbReference type="ARBA" id="ARBA00047851"/>
    </source>
</evidence>
<proteinExistence type="inferred from homology"/>
<dbReference type="NCBIfam" id="TIGR00693">
    <property type="entry name" value="thiE"/>
    <property type="match status" value="1"/>
</dbReference>
<comment type="similarity">
    <text evidence="10 11">Belongs to the thiamine-phosphate synthase family.</text>
</comment>
<sequence>MPRRVPDLSVYLVTDRLLSRGRALVDVVLSAVRGGATVVQLREKEGSARETLELGRALLHRLRPLGVPLIVNDRVDLALALGADGVHVGQGDLPPEVARRLMGPDALVGLSITGAADLPTLDPAAVDYAGVGPIFPTGSKADATPALGLEELARLRRLLPVPIVAIGGITAANAPAVIAAGADGVSVVSTICSAENCELAASALVRAVREGLALRASPPPG</sequence>
<dbReference type="InterPro" id="IPR034291">
    <property type="entry name" value="TMP_synthase"/>
</dbReference>
<dbReference type="Proteomes" id="UP000028547">
    <property type="component" value="Unassembled WGS sequence"/>
</dbReference>
<comment type="catalytic activity">
    <reaction evidence="9 10 11">
        <text>2-[(2R,5Z)-2-carboxy-4-methylthiazol-5(2H)-ylidene]ethyl phosphate + 4-amino-2-methyl-5-(diphosphooxymethyl)pyrimidine + 2 H(+) = thiamine phosphate + CO2 + diphosphate</text>
        <dbReference type="Rhea" id="RHEA:47844"/>
        <dbReference type="ChEBI" id="CHEBI:15378"/>
        <dbReference type="ChEBI" id="CHEBI:16526"/>
        <dbReference type="ChEBI" id="CHEBI:33019"/>
        <dbReference type="ChEBI" id="CHEBI:37575"/>
        <dbReference type="ChEBI" id="CHEBI:57841"/>
        <dbReference type="ChEBI" id="CHEBI:62899"/>
        <dbReference type="EC" id="2.5.1.3"/>
    </reaction>
</comment>
<dbReference type="PANTHER" id="PTHR20857">
    <property type="entry name" value="THIAMINE-PHOSPHATE PYROPHOSPHORYLASE"/>
    <property type="match status" value="1"/>
</dbReference>
<feature type="binding site" evidence="10">
    <location>
        <begin position="137"/>
        <end position="139"/>
    </location>
    <ligand>
        <name>2-[(2R,5Z)-2-carboxy-4-methylthiazol-5(2H)-ylidene]ethyl phosphate</name>
        <dbReference type="ChEBI" id="CHEBI:62899"/>
    </ligand>
</feature>
<dbReference type="Pfam" id="PF02581">
    <property type="entry name" value="TMP-TENI"/>
    <property type="match status" value="1"/>
</dbReference>
<dbReference type="RefSeq" id="WP_043403251.1">
    <property type="nucleotide sequence ID" value="NZ_JPMI01000220.1"/>
</dbReference>
<feature type="binding site" evidence="10">
    <location>
        <position position="92"/>
    </location>
    <ligand>
        <name>Mg(2+)</name>
        <dbReference type="ChEBI" id="CHEBI:18420"/>
    </ligand>
</feature>
<dbReference type="GO" id="GO:0004789">
    <property type="term" value="F:thiamine-phosphate diphosphorylase activity"/>
    <property type="evidence" value="ECO:0007669"/>
    <property type="project" value="UniProtKB-UniRule"/>
</dbReference>
<evidence type="ECO:0000313" key="15">
    <source>
        <dbReference type="Proteomes" id="UP000028547"/>
    </source>
</evidence>
<dbReference type="InterPro" id="IPR022998">
    <property type="entry name" value="ThiamineP_synth_TenI"/>
</dbReference>
<dbReference type="FunFam" id="3.20.20.70:FF:000096">
    <property type="entry name" value="Thiamine-phosphate synthase"/>
    <property type="match status" value="1"/>
</dbReference>
<comment type="pathway">
    <text evidence="2 10 12">Cofactor biosynthesis; thiamine diphosphate biosynthesis; thiamine phosphate from 4-amino-2-methyl-5-diphosphomethylpyrimidine and 4-methyl-5-(2-phosphoethyl)-thiazole: step 1/1.</text>
</comment>
<feature type="binding site" evidence="10">
    <location>
        <position position="73"/>
    </location>
    <ligand>
        <name>Mg(2+)</name>
        <dbReference type="ChEBI" id="CHEBI:18420"/>
    </ligand>
</feature>
<accession>A0A084SP75</accession>
<dbReference type="CDD" id="cd00564">
    <property type="entry name" value="TMP_TenI"/>
    <property type="match status" value="1"/>
</dbReference>
<comment type="function">
    <text evidence="1 10">Condenses 4-methyl-5-(beta-hydroxyethyl)thiazole monophosphate (THZ-P) and 2-methyl-4-amino-5-hydroxymethyl pyrimidine pyrophosphate (HMP-PP) to form thiamine monophosphate (TMP).</text>
</comment>
<dbReference type="GO" id="GO:0009228">
    <property type="term" value="P:thiamine biosynthetic process"/>
    <property type="evidence" value="ECO:0007669"/>
    <property type="project" value="UniProtKB-KW"/>
</dbReference>
<feature type="binding site" evidence="10">
    <location>
        <begin position="188"/>
        <end position="189"/>
    </location>
    <ligand>
        <name>2-[(2R,5Z)-2-carboxy-4-methylthiazol-5(2H)-ylidene]ethyl phosphate</name>
        <dbReference type="ChEBI" id="CHEBI:62899"/>
    </ligand>
</feature>
<comment type="cofactor">
    <cofactor evidence="10">
        <name>Mg(2+)</name>
        <dbReference type="ChEBI" id="CHEBI:18420"/>
    </cofactor>
    <text evidence="10">Binds 1 Mg(2+) ion per subunit.</text>
</comment>
<evidence type="ECO:0000256" key="10">
    <source>
        <dbReference type="HAMAP-Rule" id="MF_00097"/>
    </source>
</evidence>
<dbReference type="GO" id="GO:0005737">
    <property type="term" value="C:cytoplasm"/>
    <property type="evidence" value="ECO:0007669"/>
    <property type="project" value="TreeGrafter"/>
</dbReference>
<dbReference type="EC" id="2.5.1.3" evidence="10"/>
<dbReference type="AlphaFoldDB" id="A0A084SP75"/>
<evidence type="ECO:0000256" key="3">
    <source>
        <dbReference type="ARBA" id="ARBA00022679"/>
    </source>
</evidence>
<feature type="binding site" evidence="10">
    <location>
        <position position="111"/>
    </location>
    <ligand>
        <name>4-amino-2-methyl-5-(diphosphooxymethyl)pyrimidine</name>
        <dbReference type="ChEBI" id="CHEBI:57841"/>
    </ligand>
</feature>
<dbReference type="SUPFAM" id="SSF51391">
    <property type="entry name" value="Thiamin phosphate synthase"/>
    <property type="match status" value="1"/>
</dbReference>